<dbReference type="GeneID" id="3638020"/>
<evidence type="ECO:0000256" key="2">
    <source>
        <dbReference type="ARBA" id="ARBA00022980"/>
    </source>
</evidence>
<dbReference type="InterPro" id="IPR023803">
    <property type="entry name" value="Ribosomal_bS16_dom_sf"/>
</dbReference>
<dbReference type="RefSeq" id="XP_720306.1">
    <property type="nucleotide sequence ID" value="XM_715213.1"/>
</dbReference>
<dbReference type="KEGG" id="cal:CAALFM_C701020CA"/>
<dbReference type="STRING" id="237561.A0A1D8PQR2"/>
<dbReference type="InParanoid" id="A0A1D8PQR2"/>
<proteinExistence type="inferred from homology"/>
<evidence type="ECO:0000256" key="1">
    <source>
        <dbReference type="ARBA" id="ARBA00006668"/>
    </source>
</evidence>
<keyword evidence="6" id="KW-1185">Reference proteome</keyword>
<dbReference type="GO" id="GO:0003735">
    <property type="term" value="F:structural constituent of ribosome"/>
    <property type="evidence" value="ECO:0000318"/>
    <property type="project" value="GO_Central"/>
</dbReference>
<gene>
    <name evidence="5" type="ordered locus">CAALFM_C701020CA</name>
    <name evidence="4" type="ordered locus">orf19.7012</name>
</gene>
<protein>
    <submittedName>
        <fullName evidence="5">Mitochondrial 37S ribosomal protein MRPS16</fullName>
    </submittedName>
</protein>
<comment type="similarity">
    <text evidence="1">Belongs to the bacterial ribosomal protein bS16 family.</text>
</comment>
<accession>A0A1D8PQR2</accession>
<dbReference type="Pfam" id="PF00886">
    <property type="entry name" value="Ribosomal_S16"/>
    <property type="match status" value="1"/>
</dbReference>
<dbReference type="GO" id="GO:0005763">
    <property type="term" value="C:mitochondrial small ribosomal subunit"/>
    <property type="evidence" value="ECO:0000318"/>
    <property type="project" value="GO_Central"/>
</dbReference>
<dbReference type="InterPro" id="IPR020592">
    <property type="entry name" value="Ribosomal_bS16_CS"/>
</dbReference>
<dbReference type="FunFam" id="3.30.1320.10:FF:000013">
    <property type="entry name" value="Mitochondrial ribosomal protein"/>
    <property type="match status" value="1"/>
</dbReference>
<reference evidence="5 6" key="3">
    <citation type="journal article" date="2013" name="Genome Biol.">
        <title>Assembly of a phased diploid Candida albicans genome facilitates allele-specific measurements and provides a simple model for repeat and indel structure.</title>
        <authorList>
            <person name="Muzzey D."/>
            <person name="Schwartz K."/>
            <person name="Weissman J.S."/>
            <person name="Sherlock G."/>
        </authorList>
    </citation>
    <scope>NUCLEOTIDE SEQUENCE [LARGE SCALE GENOMIC DNA]</scope>
    <source>
        <strain evidence="6">SC5314 / ATCC MYA-2876</strain>
    </source>
</reference>
<dbReference type="NCBIfam" id="TIGR00002">
    <property type="entry name" value="S16"/>
    <property type="match status" value="1"/>
</dbReference>
<dbReference type="CGD" id="CAL0000194758">
    <property type="gene designation" value="orf19.7012"/>
</dbReference>
<name>A0A1D8PQR2_CANAL</name>
<sequence>MDLLNFFFRFHHLLFYQINTIIALFTHHNQMSSPIMSVAEKTAYKRNMVKIRLARFGRKHQPIYNIVVMKAKKAQQKLPMEVIGTYNPIPVPLSGNDSGLKIKDVSLDLHRTKYWLGMGAVPTPRVTWLLKKVGLLPQFWPKTSALSQHIDKPVVEEIRETQELPVDYVRKRD</sequence>
<dbReference type="FunCoup" id="A0A1D8PQR2">
    <property type="interactions" value="800"/>
</dbReference>
<reference evidence="5 6" key="1">
    <citation type="journal article" date="2004" name="Proc. Natl. Acad. Sci. U.S.A.">
        <title>The diploid genome sequence of Candida albicans.</title>
        <authorList>
            <person name="Jones T."/>
            <person name="Federspiel N.A."/>
            <person name="Chibana H."/>
            <person name="Dungan J."/>
            <person name="Kalman S."/>
            <person name="Magee B.B."/>
            <person name="Newport G."/>
            <person name="Thorstenson Y.R."/>
            <person name="Agabian N."/>
            <person name="Magee P.T."/>
            <person name="Davis R.W."/>
            <person name="Scherer S."/>
        </authorList>
    </citation>
    <scope>NUCLEOTIDE SEQUENCE [LARGE SCALE GENOMIC DNA]</scope>
    <source>
        <strain evidence="6">SC5314 / ATCC MYA-2876</strain>
    </source>
</reference>
<evidence type="ECO:0000313" key="4">
    <source>
        <dbReference type="CGD" id="CAL0000194758"/>
    </source>
</evidence>
<dbReference type="VEuPathDB" id="FungiDB:C7_01020C_A"/>
<keyword evidence="3" id="KW-0687">Ribonucleoprotein</keyword>
<evidence type="ECO:0000313" key="5">
    <source>
        <dbReference type="EMBL" id="AOW30477.1"/>
    </source>
</evidence>
<evidence type="ECO:0000256" key="3">
    <source>
        <dbReference type="ARBA" id="ARBA00023274"/>
    </source>
</evidence>
<dbReference type="EMBL" id="CP017629">
    <property type="protein sequence ID" value="AOW30477.1"/>
    <property type="molecule type" value="Genomic_DNA"/>
</dbReference>
<dbReference type="PANTHER" id="PTHR12919:SF20">
    <property type="entry name" value="SMALL RIBOSOMAL SUBUNIT PROTEIN BS16M"/>
    <property type="match status" value="1"/>
</dbReference>
<keyword evidence="2 5" id="KW-0689">Ribosomal protein</keyword>
<dbReference type="HAMAP" id="MF_00385">
    <property type="entry name" value="Ribosomal_bS16"/>
    <property type="match status" value="1"/>
</dbReference>
<dbReference type="PANTHER" id="PTHR12919">
    <property type="entry name" value="30S RIBOSOMAL PROTEIN S16"/>
    <property type="match status" value="1"/>
</dbReference>
<dbReference type="Proteomes" id="UP000000559">
    <property type="component" value="Chromosome 7"/>
</dbReference>
<dbReference type="SUPFAM" id="SSF54565">
    <property type="entry name" value="Ribosomal protein S16"/>
    <property type="match status" value="1"/>
</dbReference>
<dbReference type="SMR" id="A0A1D8PQR2"/>
<dbReference type="InterPro" id="IPR000307">
    <property type="entry name" value="Ribosomal_bS16"/>
</dbReference>
<organism evidence="5 6">
    <name type="scientific">Candida albicans (strain SC5314 / ATCC MYA-2876)</name>
    <name type="common">Yeast</name>
    <dbReference type="NCBI Taxonomy" id="237561"/>
    <lineage>
        <taxon>Eukaryota</taxon>
        <taxon>Fungi</taxon>
        <taxon>Dikarya</taxon>
        <taxon>Ascomycota</taxon>
        <taxon>Saccharomycotina</taxon>
        <taxon>Pichiomycetes</taxon>
        <taxon>Debaryomycetaceae</taxon>
        <taxon>Candida/Lodderomyces clade</taxon>
        <taxon>Candida</taxon>
    </lineage>
</organism>
<dbReference type="AlphaFoldDB" id="A0A1D8PQR2"/>
<dbReference type="OrthoDB" id="407221at2759"/>
<dbReference type="eggNOG" id="KOG3419">
    <property type="taxonomic scope" value="Eukaryota"/>
</dbReference>
<reference evidence="5 6" key="2">
    <citation type="journal article" date="2007" name="Genome Biol.">
        <title>Assembly of the Candida albicans genome into sixteen supercontigs aligned on the eight chromosomes.</title>
        <authorList>
            <person name="van het Hoog M."/>
            <person name="Rast T.J."/>
            <person name="Martchenko M."/>
            <person name="Grindle S."/>
            <person name="Dignard D."/>
            <person name="Hogues H."/>
            <person name="Cuomo C."/>
            <person name="Berriman M."/>
            <person name="Scherer S."/>
            <person name="Magee B.B."/>
            <person name="Whiteway M."/>
            <person name="Chibana H."/>
            <person name="Nantel A."/>
            <person name="Magee P.T."/>
        </authorList>
    </citation>
    <scope>GENOME REANNOTATION</scope>
    <source>
        <strain evidence="6">SC5314 / ATCC MYA-2876</strain>
    </source>
</reference>
<dbReference type="OMA" id="RSKYWLG"/>
<dbReference type="PROSITE" id="PS00732">
    <property type="entry name" value="RIBOSOMAL_S16"/>
    <property type="match status" value="1"/>
</dbReference>
<dbReference type="GO" id="GO:0006412">
    <property type="term" value="P:translation"/>
    <property type="evidence" value="ECO:0007669"/>
    <property type="project" value="InterPro"/>
</dbReference>
<evidence type="ECO:0000313" key="6">
    <source>
        <dbReference type="Proteomes" id="UP000000559"/>
    </source>
</evidence>
<dbReference type="Gene3D" id="3.30.1320.10">
    <property type="match status" value="1"/>
</dbReference>